<dbReference type="EMBL" id="AECZ01000006">
    <property type="protein sequence ID" value="EFL52089.1"/>
    <property type="molecule type" value="Genomic_DNA"/>
</dbReference>
<feature type="transmembrane region" description="Helical" evidence="1">
    <location>
        <begin position="202"/>
        <end position="225"/>
    </location>
</feature>
<keyword evidence="1" id="KW-0472">Membrane</keyword>
<dbReference type="Proteomes" id="UP000006250">
    <property type="component" value="Unassembled WGS sequence"/>
</dbReference>
<keyword evidence="1" id="KW-0812">Transmembrane</keyword>
<dbReference type="RefSeq" id="WP_005992169.1">
    <property type="nucleotide sequence ID" value="NZ_AECZ01000006.1"/>
</dbReference>
<name>E1JUF9_SOLFR</name>
<dbReference type="OrthoDB" id="9779692at2"/>
<accession>E1JUF9</accession>
<sequence precursor="true">MIASKKKLTTGILLMASFIGVLIVIFLPIFGQGRNGLEFSDDLFNKLAKGSSYFIPKVKAEVATVMDKQLDVTVKFKDPNIAKTADILLAKVGATGEAKGDLYEIKGNLHKILSQVLTDSDYMYKDEGKPVADFYGMDEKKVMEAWYTILSAMIQPLQKQKLIHEASVINTVNQKAIEPAYNFYGIPAEHVGEKMPLVTGMLAFYLLYTVWYGFAIFDIFNGIGLSMTRSKIKKEV</sequence>
<evidence type="ECO:0000256" key="1">
    <source>
        <dbReference type="SAM" id="Phobius"/>
    </source>
</evidence>
<proteinExistence type="predicted"/>
<keyword evidence="1" id="KW-1133">Transmembrane helix</keyword>
<feature type="transmembrane region" description="Helical" evidence="1">
    <location>
        <begin position="12"/>
        <end position="31"/>
    </location>
</feature>
<protein>
    <submittedName>
        <fullName evidence="2">Uncharacterized protein</fullName>
    </submittedName>
</protein>
<dbReference type="AlphaFoldDB" id="E1JUF9"/>
<comment type="caution">
    <text evidence="2">The sequence shown here is derived from an EMBL/GenBank/DDBJ whole genome shotgun (WGS) entry which is preliminary data.</text>
</comment>
<dbReference type="eggNOG" id="ENOG502ZDT8">
    <property type="taxonomic scope" value="Bacteria"/>
</dbReference>
<dbReference type="STRING" id="596151.DesfrDRAFT_1258"/>
<reference evidence="2 3" key="1">
    <citation type="submission" date="2010-08" db="EMBL/GenBank/DDBJ databases">
        <title>The draft genome of Desulfovibrio fructosovorans JJ.</title>
        <authorList>
            <consortium name="US DOE Joint Genome Institute (JGI-PGF)"/>
            <person name="Lucas S."/>
            <person name="Copeland A."/>
            <person name="Lapidus A."/>
            <person name="Cheng J.-F."/>
            <person name="Bruce D."/>
            <person name="Goodwin L."/>
            <person name="Pitluck S."/>
            <person name="Land M.L."/>
            <person name="Hauser L."/>
            <person name="Chang Y.-J."/>
            <person name="Jeffries C."/>
            <person name="Wall J.D."/>
            <person name="Stahl D.A."/>
            <person name="Arkin A.P."/>
            <person name="Dehal P."/>
            <person name="Stolyar S.M."/>
            <person name="Hazen T.C."/>
            <person name="Woyke T.J."/>
        </authorList>
    </citation>
    <scope>NUCLEOTIDE SEQUENCE [LARGE SCALE GENOMIC DNA]</scope>
    <source>
        <strain evidence="2 3">JJ</strain>
    </source>
</reference>
<evidence type="ECO:0000313" key="2">
    <source>
        <dbReference type="EMBL" id="EFL52089.1"/>
    </source>
</evidence>
<organism evidence="2 3">
    <name type="scientific">Solidesulfovibrio fructosivorans JJ]</name>
    <dbReference type="NCBI Taxonomy" id="596151"/>
    <lineage>
        <taxon>Bacteria</taxon>
        <taxon>Pseudomonadati</taxon>
        <taxon>Thermodesulfobacteriota</taxon>
        <taxon>Desulfovibrionia</taxon>
        <taxon>Desulfovibrionales</taxon>
        <taxon>Desulfovibrionaceae</taxon>
        <taxon>Solidesulfovibrio</taxon>
    </lineage>
</organism>
<gene>
    <name evidence="2" type="ORF">DesfrDRAFT_1258</name>
</gene>
<keyword evidence="3" id="KW-1185">Reference proteome</keyword>
<evidence type="ECO:0000313" key="3">
    <source>
        <dbReference type="Proteomes" id="UP000006250"/>
    </source>
</evidence>